<dbReference type="Proteomes" id="UP000317043">
    <property type="component" value="Unassembled WGS sequence"/>
</dbReference>
<keyword evidence="2" id="KW-1185">Reference proteome</keyword>
<dbReference type="RefSeq" id="WP_142044768.1">
    <property type="nucleotide sequence ID" value="NZ_JBHTGS010000002.1"/>
</dbReference>
<proteinExistence type="predicted"/>
<gene>
    <name evidence="1" type="ORF">FB566_5059</name>
</gene>
<accession>A0A543B3S8</accession>
<dbReference type="InParanoid" id="A0A543B3S8"/>
<evidence type="ECO:0008006" key="3">
    <source>
        <dbReference type="Google" id="ProtNLM"/>
    </source>
</evidence>
<dbReference type="OrthoDB" id="3537879at2"/>
<evidence type="ECO:0000313" key="1">
    <source>
        <dbReference type="EMBL" id="TQL79453.1"/>
    </source>
</evidence>
<organism evidence="1 2">
    <name type="scientific">Stackebrandtia endophytica</name>
    <dbReference type="NCBI Taxonomy" id="1496996"/>
    <lineage>
        <taxon>Bacteria</taxon>
        <taxon>Bacillati</taxon>
        <taxon>Actinomycetota</taxon>
        <taxon>Actinomycetes</taxon>
        <taxon>Glycomycetales</taxon>
        <taxon>Glycomycetaceae</taxon>
        <taxon>Stackebrandtia</taxon>
    </lineage>
</organism>
<sequence>MGVITDYFRAADADTVVAAIRAADGLPLIIGEHAVFDGVAAKGIDPDVVLGALIEAIGSTIETTDIDDTWVWPTTARPDRNSPDDDDSWQTGPWVAQLPETTRDLLATTADDDLPAVAARWVRSEELEGATADDMLNLLTELVGLARRARDSGEALFCWVYV</sequence>
<name>A0A543B3S8_9ACTN</name>
<comment type="caution">
    <text evidence="1">The sequence shown here is derived from an EMBL/GenBank/DDBJ whole genome shotgun (WGS) entry which is preliminary data.</text>
</comment>
<dbReference type="AlphaFoldDB" id="A0A543B3S8"/>
<protein>
    <recommendedName>
        <fullName evidence="3">DUF1877 family protein</fullName>
    </recommendedName>
</protein>
<evidence type="ECO:0000313" key="2">
    <source>
        <dbReference type="Proteomes" id="UP000317043"/>
    </source>
</evidence>
<dbReference type="EMBL" id="VFOW01000001">
    <property type="protein sequence ID" value="TQL79453.1"/>
    <property type="molecule type" value="Genomic_DNA"/>
</dbReference>
<reference evidence="1 2" key="1">
    <citation type="submission" date="2019-06" db="EMBL/GenBank/DDBJ databases">
        <title>Sequencing the genomes of 1000 actinobacteria strains.</title>
        <authorList>
            <person name="Klenk H.-P."/>
        </authorList>
    </citation>
    <scope>NUCLEOTIDE SEQUENCE [LARGE SCALE GENOMIC DNA]</scope>
    <source>
        <strain evidence="1 2">DSM 45928</strain>
    </source>
</reference>